<accession>A0A931LTW7</accession>
<dbReference type="EMBL" id="JACOSL010000004">
    <property type="protein sequence ID" value="MBI1755617.1"/>
    <property type="molecule type" value="Genomic_DNA"/>
</dbReference>
<keyword evidence="1" id="KW-0812">Transmembrane</keyword>
<dbReference type="AlphaFoldDB" id="A0A931LTW7"/>
<feature type="transmembrane region" description="Helical" evidence="1">
    <location>
        <begin position="53"/>
        <end position="71"/>
    </location>
</feature>
<organism evidence="2 3">
    <name type="scientific">Fimbriimonas ginsengisoli</name>
    <dbReference type="NCBI Taxonomy" id="1005039"/>
    <lineage>
        <taxon>Bacteria</taxon>
        <taxon>Bacillati</taxon>
        <taxon>Armatimonadota</taxon>
        <taxon>Fimbriimonadia</taxon>
        <taxon>Fimbriimonadales</taxon>
        <taxon>Fimbriimonadaceae</taxon>
        <taxon>Fimbriimonas</taxon>
    </lineage>
</organism>
<keyword evidence="1" id="KW-0472">Membrane</keyword>
<evidence type="ECO:0000313" key="2">
    <source>
        <dbReference type="EMBL" id="MBI1755617.1"/>
    </source>
</evidence>
<comment type="caution">
    <text evidence="2">The sequence shown here is derived from an EMBL/GenBank/DDBJ whole genome shotgun (WGS) entry which is preliminary data.</text>
</comment>
<name>A0A931LTW7_FIMGI</name>
<dbReference type="Proteomes" id="UP000727962">
    <property type="component" value="Unassembled WGS sequence"/>
</dbReference>
<feature type="transmembrane region" description="Helical" evidence="1">
    <location>
        <begin position="12"/>
        <end position="32"/>
    </location>
</feature>
<evidence type="ECO:0000313" key="3">
    <source>
        <dbReference type="Proteomes" id="UP000727962"/>
    </source>
</evidence>
<reference evidence="2" key="1">
    <citation type="submission" date="2020-07" db="EMBL/GenBank/DDBJ databases">
        <title>Huge and variable diversity of episymbiotic CPR bacteria and DPANN archaea in groundwater ecosystems.</title>
        <authorList>
            <person name="He C.Y."/>
            <person name="Keren R."/>
            <person name="Whittaker M."/>
            <person name="Farag I.F."/>
            <person name="Doudna J."/>
            <person name="Cate J.H.D."/>
            <person name="Banfield J.F."/>
        </authorList>
    </citation>
    <scope>NUCLEOTIDE SEQUENCE</scope>
    <source>
        <strain evidence="2">NC_groundwater_17_Pr7_B-0.1um_64_12</strain>
    </source>
</reference>
<sequence length="118" mass="12742">MLDYKGLTIASRVVIVAFTALLAFTILWQIWAGKIDLSKVISEKTGDASLSRLQLLIFTFVISLTFFLISVGGKDGPAFPNPIPAEVLTLLGISASSYLVSKGIQFSKPDPQTPPKET</sequence>
<evidence type="ECO:0000256" key="1">
    <source>
        <dbReference type="SAM" id="Phobius"/>
    </source>
</evidence>
<keyword evidence="1" id="KW-1133">Transmembrane helix</keyword>
<gene>
    <name evidence="2" type="ORF">HYR64_00740</name>
</gene>
<proteinExistence type="predicted"/>
<protein>
    <submittedName>
        <fullName evidence="2">Uncharacterized protein</fullName>
    </submittedName>
</protein>